<dbReference type="PANTHER" id="PTHR38048:SF2">
    <property type="entry name" value="HEMERYTHRIN-LIKE DOMAIN-CONTAINING PROTEIN"/>
    <property type="match status" value="1"/>
</dbReference>
<dbReference type="Pfam" id="PF01814">
    <property type="entry name" value="Hemerythrin"/>
    <property type="match status" value="1"/>
</dbReference>
<reference evidence="3" key="1">
    <citation type="journal article" date="2023" name="Mol. Phylogenet. Evol.">
        <title>Genome-scale phylogeny and comparative genomics of the fungal order Sordariales.</title>
        <authorList>
            <person name="Hensen N."/>
            <person name="Bonometti L."/>
            <person name="Westerberg I."/>
            <person name="Brannstrom I.O."/>
            <person name="Guillou S."/>
            <person name="Cros-Aarteil S."/>
            <person name="Calhoun S."/>
            <person name="Haridas S."/>
            <person name="Kuo A."/>
            <person name="Mondo S."/>
            <person name="Pangilinan J."/>
            <person name="Riley R."/>
            <person name="LaButti K."/>
            <person name="Andreopoulos B."/>
            <person name="Lipzen A."/>
            <person name="Chen C."/>
            <person name="Yan M."/>
            <person name="Daum C."/>
            <person name="Ng V."/>
            <person name="Clum A."/>
            <person name="Steindorff A."/>
            <person name="Ohm R.A."/>
            <person name="Martin F."/>
            <person name="Silar P."/>
            <person name="Natvig D.O."/>
            <person name="Lalanne C."/>
            <person name="Gautier V."/>
            <person name="Ament-Velasquez S.L."/>
            <person name="Kruys A."/>
            <person name="Hutchinson M.I."/>
            <person name="Powell A.J."/>
            <person name="Barry K."/>
            <person name="Miller A.N."/>
            <person name="Grigoriev I.V."/>
            <person name="Debuchy R."/>
            <person name="Gladieux P."/>
            <person name="Hiltunen Thoren M."/>
            <person name="Johannesson H."/>
        </authorList>
    </citation>
    <scope>NUCLEOTIDE SEQUENCE</scope>
    <source>
        <strain evidence="3">CBS 955.72</strain>
    </source>
</reference>
<feature type="domain" description="Hemerythrin-like" evidence="2">
    <location>
        <begin position="90"/>
        <end position="189"/>
    </location>
</feature>
<gene>
    <name evidence="3" type="ORF">B0T25DRAFT_443954</name>
</gene>
<sequence length="302" mass="33568">MAGPRTTLILSLPFMIVGFLLSRAPYMMASVAPTSPWADGPMKLVTTPQFLTKKTDIFTSGATHMALLHNSILRGYNSIFLQAPLVLDQDKADFVGYSLAWYRFVKSHHDDEEANLFTKVEELLEDKTVFDESHKEHESFLAGLAEFEKYLSGLSSPVDFSGEELVRIMGTFQADFENHFHSEISTIAKLADHPNTPKEGTPEQIAASATFKAWGKSTVTKAGVTDVVPLFLLNLDRTVEDGTWANWPPMPAPIKWGLINIAGSFHSRWWKFASCDAAGQPRELWAFQAAELKAQKEAATKT</sequence>
<protein>
    <recommendedName>
        <fullName evidence="2">Hemerythrin-like domain-containing protein</fullName>
    </recommendedName>
</protein>
<evidence type="ECO:0000259" key="2">
    <source>
        <dbReference type="Pfam" id="PF01814"/>
    </source>
</evidence>
<evidence type="ECO:0000313" key="3">
    <source>
        <dbReference type="EMBL" id="KAK3362464.1"/>
    </source>
</evidence>
<dbReference type="PANTHER" id="PTHR38048">
    <property type="entry name" value="EXPRESSED PROTEIN"/>
    <property type="match status" value="1"/>
</dbReference>
<dbReference type="InterPro" id="IPR012312">
    <property type="entry name" value="Hemerythrin-like"/>
</dbReference>
<evidence type="ECO:0000313" key="4">
    <source>
        <dbReference type="Proteomes" id="UP001275084"/>
    </source>
</evidence>
<name>A0AAJ0MJ64_9PEZI</name>
<proteinExistence type="predicted"/>
<keyword evidence="1" id="KW-0732">Signal</keyword>
<dbReference type="EMBL" id="JAUIQD010000001">
    <property type="protein sequence ID" value="KAK3362464.1"/>
    <property type="molecule type" value="Genomic_DNA"/>
</dbReference>
<dbReference type="Gene3D" id="1.20.120.520">
    <property type="entry name" value="nmb1532 protein domain like"/>
    <property type="match status" value="1"/>
</dbReference>
<dbReference type="Proteomes" id="UP001275084">
    <property type="component" value="Unassembled WGS sequence"/>
</dbReference>
<feature type="signal peptide" evidence="1">
    <location>
        <begin position="1"/>
        <end position="22"/>
    </location>
</feature>
<feature type="chain" id="PRO_5042535586" description="Hemerythrin-like domain-containing protein" evidence="1">
    <location>
        <begin position="23"/>
        <end position="302"/>
    </location>
</feature>
<reference evidence="3" key="2">
    <citation type="submission" date="2023-06" db="EMBL/GenBank/DDBJ databases">
        <authorList>
            <consortium name="Lawrence Berkeley National Laboratory"/>
            <person name="Haridas S."/>
            <person name="Hensen N."/>
            <person name="Bonometti L."/>
            <person name="Westerberg I."/>
            <person name="Brannstrom I.O."/>
            <person name="Guillou S."/>
            <person name="Cros-Aarteil S."/>
            <person name="Calhoun S."/>
            <person name="Kuo A."/>
            <person name="Mondo S."/>
            <person name="Pangilinan J."/>
            <person name="Riley R."/>
            <person name="Labutti K."/>
            <person name="Andreopoulos B."/>
            <person name="Lipzen A."/>
            <person name="Chen C."/>
            <person name="Yanf M."/>
            <person name="Daum C."/>
            <person name="Ng V."/>
            <person name="Clum A."/>
            <person name="Steindorff A."/>
            <person name="Ohm R."/>
            <person name="Martin F."/>
            <person name="Silar P."/>
            <person name="Natvig D."/>
            <person name="Lalanne C."/>
            <person name="Gautier V."/>
            <person name="Ament-Velasquez S.L."/>
            <person name="Kruys A."/>
            <person name="Hutchinson M.I."/>
            <person name="Powell A.J."/>
            <person name="Barry K."/>
            <person name="Miller A.N."/>
            <person name="Grigoriev I.V."/>
            <person name="Debuchy R."/>
            <person name="Gladieux P."/>
            <person name="Thoren M.H."/>
            <person name="Johannesson H."/>
        </authorList>
    </citation>
    <scope>NUCLEOTIDE SEQUENCE</scope>
    <source>
        <strain evidence="3">CBS 955.72</strain>
    </source>
</reference>
<dbReference type="InterPro" id="IPR053206">
    <property type="entry name" value="Dimeric_xanthone_biosynth"/>
</dbReference>
<dbReference type="CDD" id="cd12108">
    <property type="entry name" value="Hr-like"/>
    <property type="match status" value="1"/>
</dbReference>
<comment type="caution">
    <text evidence="3">The sequence shown here is derived from an EMBL/GenBank/DDBJ whole genome shotgun (WGS) entry which is preliminary data.</text>
</comment>
<evidence type="ECO:0000256" key="1">
    <source>
        <dbReference type="SAM" id="SignalP"/>
    </source>
</evidence>
<keyword evidence="4" id="KW-1185">Reference proteome</keyword>
<accession>A0AAJ0MJ64</accession>
<dbReference type="AlphaFoldDB" id="A0AAJ0MJ64"/>
<organism evidence="3 4">
    <name type="scientific">Lasiosphaeria hispida</name>
    <dbReference type="NCBI Taxonomy" id="260671"/>
    <lineage>
        <taxon>Eukaryota</taxon>
        <taxon>Fungi</taxon>
        <taxon>Dikarya</taxon>
        <taxon>Ascomycota</taxon>
        <taxon>Pezizomycotina</taxon>
        <taxon>Sordariomycetes</taxon>
        <taxon>Sordariomycetidae</taxon>
        <taxon>Sordariales</taxon>
        <taxon>Lasiosphaeriaceae</taxon>
        <taxon>Lasiosphaeria</taxon>
    </lineage>
</organism>